<dbReference type="KEGG" id="cex:CSE_00670"/>
<evidence type="ECO:0000313" key="2">
    <source>
        <dbReference type="Proteomes" id="UP000004793"/>
    </source>
</evidence>
<sequence length="53" mass="6141">MIVLNHLTGEGTIFFNMCLNLFLCNLCSSSAGSKLNLRFVKEKYEEYFENRSD</sequence>
<dbReference type="AlphaFoldDB" id="A0A7U6JE88"/>
<reference evidence="1 2" key="1">
    <citation type="submission" date="2011-01" db="EMBL/GenBank/DDBJ databases">
        <title>Whole genome sequence of Caldisericum exile AZM16c01.</title>
        <authorList>
            <person name="Narita-Yamada S."/>
            <person name="Kawakoshi A."/>
            <person name="Nakamura S."/>
            <person name="Sasagawa M."/>
            <person name="Fukada J."/>
            <person name="Sekine M."/>
            <person name="Kato Y."/>
            <person name="Fukai R."/>
            <person name="Sasaki K."/>
            <person name="Hanamaki A."/>
            <person name="Narita H."/>
            <person name="Konno Y."/>
            <person name="Mori K."/>
            <person name="Yamazaki S."/>
            <person name="Suzuki K."/>
            <person name="Fujita N."/>
        </authorList>
    </citation>
    <scope>NUCLEOTIDE SEQUENCE [LARGE SCALE GENOMIC DNA]</scope>
    <source>
        <strain evidence="2">DSM 21853 / NBRC 104410 / AZM16c01</strain>
    </source>
</reference>
<keyword evidence="2" id="KW-1185">Reference proteome</keyword>
<accession>A0A7U6JE88</accession>
<dbReference type="Proteomes" id="UP000004793">
    <property type="component" value="Chromosome"/>
</dbReference>
<evidence type="ECO:0000313" key="1">
    <source>
        <dbReference type="EMBL" id="BAL80193.1"/>
    </source>
</evidence>
<protein>
    <submittedName>
        <fullName evidence="1">Uncharacterized protein</fullName>
    </submittedName>
</protein>
<dbReference type="EMBL" id="AP012051">
    <property type="protein sequence ID" value="BAL80193.1"/>
    <property type="molecule type" value="Genomic_DNA"/>
</dbReference>
<name>A0A7U6JE88_CALEA</name>
<organism evidence="1 2">
    <name type="scientific">Caldisericum exile (strain DSM 21853 / NBRC 104410 / AZM16c01)</name>
    <dbReference type="NCBI Taxonomy" id="511051"/>
    <lineage>
        <taxon>Bacteria</taxon>
        <taxon>Pseudomonadati</taxon>
        <taxon>Caldisericota/Cryosericota group</taxon>
        <taxon>Caldisericota</taxon>
        <taxon>Caldisericia</taxon>
        <taxon>Caldisericales</taxon>
        <taxon>Caldisericaceae</taxon>
        <taxon>Caldisericum</taxon>
    </lineage>
</organism>
<gene>
    <name evidence="1" type="ordered locus">CSE_00670</name>
</gene>
<proteinExistence type="predicted"/>